<feature type="compositionally biased region" description="Low complexity" evidence="1">
    <location>
        <begin position="44"/>
        <end position="61"/>
    </location>
</feature>
<gene>
    <name evidence="2" type="ORF">GCM10010104_65710</name>
</gene>
<accession>A0ABN3EHC9</accession>
<evidence type="ECO:0000256" key="1">
    <source>
        <dbReference type="SAM" id="MobiDB-lite"/>
    </source>
</evidence>
<proteinExistence type="predicted"/>
<keyword evidence="3" id="KW-1185">Reference proteome</keyword>
<sequence length="128" mass="13104">MTEHTPPHDAAGVMAERYSLGAGPWTMAPVTRGALGQIAHNSRANSPTSSGSSLNPPSASTDNRNGSDPRVLAGRSVSSRVAAAPSGRPAAAATPRLVVPTARKPCPARARAEAWSQALGRSRGSSPW</sequence>
<dbReference type="Proteomes" id="UP001501474">
    <property type="component" value="Unassembled WGS sequence"/>
</dbReference>
<reference evidence="2 3" key="1">
    <citation type="journal article" date="2019" name="Int. J. Syst. Evol. Microbiol.">
        <title>The Global Catalogue of Microorganisms (GCM) 10K type strain sequencing project: providing services to taxonomists for standard genome sequencing and annotation.</title>
        <authorList>
            <consortium name="The Broad Institute Genomics Platform"/>
            <consortium name="The Broad Institute Genome Sequencing Center for Infectious Disease"/>
            <person name="Wu L."/>
            <person name="Ma J."/>
        </authorList>
    </citation>
    <scope>NUCLEOTIDE SEQUENCE [LARGE SCALE GENOMIC DNA]</scope>
    <source>
        <strain evidence="2 3">JCM 3053</strain>
    </source>
</reference>
<protein>
    <submittedName>
        <fullName evidence="2">Uncharacterized protein</fullName>
    </submittedName>
</protein>
<name>A0ABN3EHC9_9ACTN</name>
<organism evidence="2 3">
    <name type="scientific">Streptomyces indiaensis</name>
    <dbReference type="NCBI Taxonomy" id="284033"/>
    <lineage>
        <taxon>Bacteria</taxon>
        <taxon>Bacillati</taxon>
        <taxon>Actinomycetota</taxon>
        <taxon>Actinomycetes</taxon>
        <taxon>Kitasatosporales</taxon>
        <taxon>Streptomycetaceae</taxon>
        <taxon>Streptomyces</taxon>
    </lineage>
</organism>
<comment type="caution">
    <text evidence="2">The sequence shown here is derived from an EMBL/GenBank/DDBJ whole genome shotgun (WGS) entry which is preliminary data.</text>
</comment>
<feature type="compositionally biased region" description="Low complexity" evidence="1">
    <location>
        <begin position="73"/>
        <end position="93"/>
    </location>
</feature>
<dbReference type="EMBL" id="BAAART010000204">
    <property type="protein sequence ID" value="GAA2259261.1"/>
    <property type="molecule type" value="Genomic_DNA"/>
</dbReference>
<evidence type="ECO:0000313" key="2">
    <source>
        <dbReference type="EMBL" id="GAA2259261.1"/>
    </source>
</evidence>
<feature type="region of interest" description="Disordered" evidence="1">
    <location>
        <begin position="36"/>
        <end position="128"/>
    </location>
</feature>
<evidence type="ECO:0000313" key="3">
    <source>
        <dbReference type="Proteomes" id="UP001501474"/>
    </source>
</evidence>